<evidence type="ECO:0000313" key="1">
    <source>
        <dbReference type="EMBL" id="DAD97520.1"/>
    </source>
</evidence>
<dbReference type="EMBL" id="BK015243">
    <property type="protein sequence ID" value="DAD97520.1"/>
    <property type="molecule type" value="Genomic_DNA"/>
</dbReference>
<proteinExistence type="predicted"/>
<reference evidence="1" key="1">
    <citation type="journal article" date="2021" name="Proc. Natl. Acad. Sci. U.S.A.">
        <title>A Catalog of Tens of Thousands of Viruses from Human Metagenomes Reveals Hidden Associations with Chronic Diseases.</title>
        <authorList>
            <person name="Tisza M.J."/>
            <person name="Buck C.B."/>
        </authorList>
    </citation>
    <scope>NUCLEOTIDE SEQUENCE</scope>
    <source>
        <strain evidence="1">CtIbU14</strain>
    </source>
</reference>
<name>A0A8S5NTJ1_9CAUD</name>
<accession>A0A8S5NTJ1</accession>
<protein>
    <submittedName>
        <fullName evidence="1">Uncharacterized protein</fullName>
    </submittedName>
</protein>
<organism evidence="1">
    <name type="scientific">Caudovirales sp. ctIbU14</name>
    <dbReference type="NCBI Taxonomy" id="2825761"/>
    <lineage>
        <taxon>Viruses</taxon>
        <taxon>Duplodnaviria</taxon>
        <taxon>Heunggongvirae</taxon>
        <taxon>Uroviricota</taxon>
        <taxon>Caudoviricetes</taxon>
    </lineage>
</organism>
<sequence length="135" mass="15723">MINSLISYCSFPFFHTLNLQILICLEYSKLFSLENLHTFNKEIIYNNSQGQKTIYLNTEKYKFLIIIGKDNNWNYLSPGVIPVLDLNLLPQSFAIGSSISGEANDHIYLELYRDRITVKATRSYYDKIFALIGYF</sequence>